<dbReference type="AlphaFoldDB" id="A0A0J7ZFP1"/>
<dbReference type="EMBL" id="LFNT01000014">
    <property type="protein sequence ID" value="KMS74217.1"/>
    <property type="molecule type" value="Genomic_DNA"/>
</dbReference>
<evidence type="ECO:0000256" key="1">
    <source>
        <dbReference type="SAM" id="MobiDB-lite"/>
    </source>
</evidence>
<reference evidence="2 3" key="1">
    <citation type="submission" date="2015-06" db="EMBL/GenBank/DDBJ databases">
        <authorList>
            <person name="Ju K.-S."/>
            <person name="Doroghazi J.R."/>
            <person name="Metcalf W.W."/>
        </authorList>
    </citation>
    <scope>NUCLEOTIDE SEQUENCE [LARGE SCALE GENOMIC DNA]</scope>
    <source>
        <strain evidence="2 3">NRRL 3414</strain>
    </source>
</reference>
<dbReference type="Proteomes" id="UP000037432">
    <property type="component" value="Unassembled WGS sequence"/>
</dbReference>
<gene>
    <name evidence="2" type="ORF">ACM01_14960</name>
</gene>
<dbReference type="OrthoDB" id="4317595at2"/>
<organism evidence="2 3">
    <name type="scientific">Streptomyces viridochromogenes</name>
    <dbReference type="NCBI Taxonomy" id="1938"/>
    <lineage>
        <taxon>Bacteria</taxon>
        <taxon>Bacillati</taxon>
        <taxon>Actinomycetota</taxon>
        <taxon>Actinomycetes</taxon>
        <taxon>Kitasatosporales</taxon>
        <taxon>Streptomycetaceae</taxon>
        <taxon>Streptomyces</taxon>
    </lineage>
</organism>
<proteinExistence type="predicted"/>
<feature type="region of interest" description="Disordered" evidence="1">
    <location>
        <begin position="109"/>
        <end position="159"/>
    </location>
</feature>
<sequence>MSNDKQPRKGVWTPDLLAEGPEKRRVFIEQRRQYLAPLLAEMKALAGELDADIAERPGLYGDLPWSAWLRARKTMKPFQQAVEDLEMVIEHLTVYAARYKALYEELPEERAEKKAAKQRVRELKAGGGQQQIAAPQPEAEPPVADPSPFFSHLDIRKTG</sequence>
<feature type="compositionally biased region" description="Basic and acidic residues" evidence="1">
    <location>
        <begin position="109"/>
        <end position="124"/>
    </location>
</feature>
<evidence type="ECO:0000313" key="2">
    <source>
        <dbReference type="EMBL" id="KMS74217.1"/>
    </source>
</evidence>
<dbReference type="RefSeq" id="WP_048581692.1">
    <property type="nucleotide sequence ID" value="NZ_LFNT01000014.1"/>
</dbReference>
<name>A0A0J7ZFP1_STRVR</name>
<evidence type="ECO:0000313" key="3">
    <source>
        <dbReference type="Proteomes" id="UP000037432"/>
    </source>
</evidence>
<protein>
    <submittedName>
        <fullName evidence="2">Uncharacterized protein</fullName>
    </submittedName>
</protein>
<accession>A0A0J7ZFP1</accession>
<dbReference type="PATRIC" id="fig|1938.3.peg.8575"/>
<comment type="caution">
    <text evidence="2">The sequence shown here is derived from an EMBL/GenBank/DDBJ whole genome shotgun (WGS) entry which is preliminary data.</text>
</comment>